<keyword evidence="3" id="KW-1185">Reference proteome</keyword>
<organism evidence="2 3">
    <name type="scientific">Thauera humireducens</name>
    <dbReference type="NCBI Taxonomy" id="1134435"/>
    <lineage>
        <taxon>Bacteria</taxon>
        <taxon>Pseudomonadati</taxon>
        <taxon>Pseudomonadota</taxon>
        <taxon>Betaproteobacteria</taxon>
        <taxon>Rhodocyclales</taxon>
        <taxon>Zoogloeaceae</taxon>
        <taxon>Thauera</taxon>
    </lineage>
</organism>
<dbReference type="KEGG" id="thu:AC731_006575"/>
<evidence type="ECO:0000313" key="3">
    <source>
        <dbReference type="Proteomes" id="UP000036902"/>
    </source>
</evidence>
<feature type="domain" description="Peptidase S24/S26A/S26B/S26C" evidence="1">
    <location>
        <begin position="6"/>
        <end position="129"/>
    </location>
</feature>
<accession>A0A127K4T3</accession>
<dbReference type="InterPro" id="IPR050077">
    <property type="entry name" value="LexA_repressor"/>
</dbReference>
<name>A0A127K4T3_9RHOO</name>
<dbReference type="EMBL" id="CP014646">
    <property type="protein sequence ID" value="AMO36634.1"/>
    <property type="molecule type" value="Genomic_DNA"/>
</dbReference>
<gene>
    <name evidence="2" type="ORF">AC731_006575</name>
</gene>
<dbReference type="InterPro" id="IPR039418">
    <property type="entry name" value="LexA-like"/>
</dbReference>
<sequence length="136" mass="15165">MKGRVPLISSVQAGMWTEIIDNFQPGDAEAWVECHRDLGPHGYALRVKGESMTAPTGEYSFPHGMILYVNPSAEPLPGKFVVVRRNGHEATFKRLTLVDGEMYLEAINPDWPNRYIKLTPDDHICGVVVYAGLELP</sequence>
<dbReference type="PANTHER" id="PTHR33516">
    <property type="entry name" value="LEXA REPRESSOR"/>
    <property type="match status" value="1"/>
</dbReference>
<dbReference type="Proteomes" id="UP000036902">
    <property type="component" value="Chromosome"/>
</dbReference>
<protein>
    <submittedName>
        <fullName evidence="2">Peptidase S24/S26A/S26B</fullName>
    </submittedName>
</protein>
<dbReference type="Pfam" id="PF00717">
    <property type="entry name" value="Peptidase_S24"/>
    <property type="match status" value="1"/>
</dbReference>
<dbReference type="InterPro" id="IPR036286">
    <property type="entry name" value="LexA/Signal_pep-like_sf"/>
</dbReference>
<dbReference type="STRING" id="1134435.AC731_006575"/>
<dbReference type="AlphaFoldDB" id="A0A127K4T3"/>
<dbReference type="InterPro" id="IPR015927">
    <property type="entry name" value="Peptidase_S24_S26A/B/C"/>
</dbReference>
<proteinExistence type="predicted"/>
<dbReference type="Gene3D" id="2.10.109.10">
    <property type="entry name" value="Umud Fragment, subunit A"/>
    <property type="match status" value="1"/>
</dbReference>
<evidence type="ECO:0000313" key="2">
    <source>
        <dbReference type="EMBL" id="AMO36634.1"/>
    </source>
</evidence>
<evidence type="ECO:0000259" key="1">
    <source>
        <dbReference type="Pfam" id="PF00717"/>
    </source>
</evidence>
<dbReference type="CDD" id="cd06529">
    <property type="entry name" value="S24_LexA-like"/>
    <property type="match status" value="1"/>
</dbReference>
<dbReference type="SUPFAM" id="SSF51306">
    <property type="entry name" value="LexA/Signal peptidase"/>
    <property type="match status" value="1"/>
</dbReference>
<reference evidence="3" key="1">
    <citation type="submission" date="2016-03" db="EMBL/GenBank/DDBJ databases">
        <authorList>
            <person name="Ma C."/>
            <person name="Zhou S."/>
            <person name="Yang G."/>
        </authorList>
    </citation>
    <scope>NUCLEOTIDE SEQUENCE [LARGE SCALE GENOMIC DNA]</scope>
    <source>
        <strain evidence="3">SgZ-1</strain>
    </source>
</reference>
<dbReference type="PANTHER" id="PTHR33516:SF2">
    <property type="entry name" value="LEXA REPRESSOR-RELATED"/>
    <property type="match status" value="1"/>
</dbReference>